<dbReference type="InterPro" id="IPR032466">
    <property type="entry name" value="Metal_Hydrolase"/>
</dbReference>
<keyword evidence="3" id="KW-1185">Reference proteome</keyword>
<dbReference type="OrthoDB" id="6071905at2"/>
<gene>
    <name evidence="2" type="ORF">CR152_21325</name>
</gene>
<evidence type="ECO:0000313" key="3">
    <source>
        <dbReference type="Proteomes" id="UP000229897"/>
    </source>
</evidence>
<dbReference type="Proteomes" id="UP000229897">
    <property type="component" value="Chromosome"/>
</dbReference>
<evidence type="ECO:0000256" key="1">
    <source>
        <dbReference type="SAM" id="SignalP"/>
    </source>
</evidence>
<dbReference type="Gene3D" id="3.20.20.140">
    <property type="entry name" value="Metal-dependent hydrolases"/>
    <property type="match status" value="1"/>
</dbReference>
<dbReference type="SUPFAM" id="SSF51556">
    <property type="entry name" value="Metallo-dependent hydrolases"/>
    <property type="match status" value="1"/>
</dbReference>
<protein>
    <submittedName>
        <fullName evidence="2">Peptidase</fullName>
    </submittedName>
</protein>
<evidence type="ECO:0000313" key="2">
    <source>
        <dbReference type="EMBL" id="ATQ76772.1"/>
    </source>
</evidence>
<dbReference type="Pfam" id="PF01244">
    <property type="entry name" value="Peptidase_M19"/>
    <property type="match status" value="1"/>
</dbReference>
<name>A0A2D2DP80_9BURK</name>
<dbReference type="KEGG" id="mass:CR152_21325"/>
<dbReference type="PROSITE" id="PS51365">
    <property type="entry name" value="RENAL_DIPEPTIDASE_2"/>
    <property type="match status" value="1"/>
</dbReference>
<dbReference type="RefSeq" id="WP_099878253.1">
    <property type="nucleotide sequence ID" value="NZ_CP024608.1"/>
</dbReference>
<dbReference type="InterPro" id="IPR008257">
    <property type="entry name" value="Pept_M19"/>
</dbReference>
<feature type="signal peptide" evidence="1">
    <location>
        <begin position="1"/>
        <end position="22"/>
    </location>
</feature>
<dbReference type="GO" id="GO:0070573">
    <property type="term" value="F:metallodipeptidase activity"/>
    <property type="evidence" value="ECO:0007669"/>
    <property type="project" value="InterPro"/>
</dbReference>
<feature type="chain" id="PRO_5013877765" evidence="1">
    <location>
        <begin position="23"/>
        <end position="921"/>
    </location>
</feature>
<reference evidence="2" key="1">
    <citation type="submission" date="2017-10" db="EMBL/GenBank/DDBJ databases">
        <title>Massilia psychrophilum sp. nov., a novel purple-pigmented bacterium isolated from Tianshan glacier, Xinjiang Municipality, China.</title>
        <authorList>
            <person name="Wang H."/>
        </authorList>
    </citation>
    <scope>NUCLEOTIDE SEQUENCE [LARGE SCALE GENOMIC DNA]</scope>
    <source>
        <strain evidence="2">B2</strain>
    </source>
</reference>
<keyword evidence="1" id="KW-0732">Signal</keyword>
<dbReference type="AlphaFoldDB" id="A0A2D2DP80"/>
<organism evidence="2 3">
    <name type="scientific">Massilia violaceinigra</name>
    <dbReference type="NCBI Taxonomy" id="2045208"/>
    <lineage>
        <taxon>Bacteria</taxon>
        <taxon>Pseudomonadati</taxon>
        <taxon>Pseudomonadota</taxon>
        <taxon>Betaproteobacteria</taxon>
        <taxon>Burkholderiales</taxon>
        <taxon>Oxalobacteraceae</taxon>
        <taxon>Telluria group</taxon>
        <taxon>Massilia</taxon>
    </lineage>
</organism>
<dbReference type="EMBL" id="CP024608">
    <property type="protein sequence ID" value="ATQ76772.1"/>
    <property type="molecule type" value="Genomic_DNA"/>
</dbReference>
<proteinExistence type="predicted"/>
<dbReference type="GO" id="GO:0006508">
    <property type="term" value="P:proteolysis"/>
    <property type="evidence" value="ECO:0007669"/>
    <property type="project" value="InterPro"/>
</dbReference>
<sequence length="921" mass="98281">MKSLTTIPLLSVLLLGAASAQAGPTWDSYVKDSCQANGTRQWSAKIKGGTGNMTLDQVCKSVVGVKVGGTSLTALPNRCVSYALAGWWGEWNVPDASCAPSFHPVEKGACSGTKFGARVYSARVNFVPPGMSWETACRSVKVANIAGWEQPRFPDRCLNKGTGEWGEWDSMDGSCQSTFGPPEKKQCSANGKRLYTARLENTYADWDYSCQHTSANIAGQAFAKPDRCVKQVTGEWGEFNVNDSSCAPKWTNVTKGRCSDSGRRIFTAKLNMDNLGDFGLTFAKACTETGATIHGPSGDIAFKRPTRCTAPDMGEFEVFDSTCSPANDSNVAAPVGSFIKSTAHVELSCNDVCANSTGNWGFPTGACVKGSINDGPNAGKAITCGEKPASLYAGATAMSCTCAPPATGFADTHAHQMAHLGFGGRAFAGKPFGPIEEALAWCDPVHGPGGSLDSVGNIIGGAEGSTGPGHHVGGFPQFDGWPRWNSLTHQQIYEDWLKRAVDGGLRLMVMHAVNNQDIFGFPIFAPKADGRTKEDMEAVDLQLAEAFRMQQHIDNKAGGAGLGWYRIVKTPAEARAVNAQGKLAVVLGIEVDHLFDCYSDKDGMFGDGVKNCDAAFVETQLNKYFAMGVRHLHPIHFKENAFGGAALYNMGTWDSASRDCSAEGYAQSCGNIALKPSGKALIRGMMKRGMLIDVDHMDRLTFRDTMTMTEQHGYPVISGHVGLVDASAAGGERRHEGNLKDDEVKRILAGGGMVSLITAQGHRDATPTAHRPGLPVVQHDCGATSQTFAQTYLHLLSLAGPNGRIGFSTDFNGFAGEPAPRFGSDGCFFQKDVGGAQVNPTQYPLSIAVKGSPSLMNRSKVGERTLDINADGLAHIGMLPDFIADLRTQGLRQPDLAPLMNSAESYIRMWEQAVAKSTSVP</sequence>
<accession>A0A2D2DP80</accession>